<proteinExistence type="predicted"/>
<dbReference type="STRING" id="1841610.A6X21_15905"/>
<accession>A0A1C3ETP3</accession>
<name>A0A1C3ETP3_9PLAN</name>
<dbReference type="AlphaFoldDB" id="A0A1C3ETP3"/>
<dbReference type="Proteomes" id="UP000094828">
    <property type="component" value="Unassembled WGS sequence"/>
</dbReference>
<sequence>MAPGNREDERPPNRDEIQSIVFALIWDKVYDVRHLDGVGGTNISHGKLKYLDQDGFVVLEGPDGNVILIPKDRIIDIKQVPKTS</sequence>
<organism evidence="1 2">
    <name type="scientific">Planctopirus hydrillae</name>
    <dbReference type="NCBI Taxonomy" id="1841610"/>
    <lineage>
        <taxon>Bacteria</taxon>
        <taxon>Pseudomonadati</taxon>
        <taxon>Planctomycetota</taxon>
        <taxon>Planctomycetia</taxon>
        <taxon>Planctomycetales</taxon>
        <taxon>Planctomycetaceae</taxon>
        <taxon>Planctopirus</taxon>
    </lineage>
</organism>
<comment type="caution">
    <text evidence="1">The sequence shown here is derived from an EMBL/GenBank/DDBJ whole genome shotgun (WGS) entry which is preliminary data.</text>
</comment>
<protein>
    <submittedName>
        <fullName evidence="1">Uncharacterized protein</fullName>
    </submittedName>
</protein>
<reference evidence="1 2" key="1">
    <citation type="submission" date="2016-05" db="EMBL/GenBank/DDBJ databases">
        <title>Genomic and physiological characterization of Planctopirus sp. isolated from fresh water lake.</title>
        <authorList>
            <person name="Subhash Y."/>
            <person name="Ramana C."/>
        </authorList>
    </citation>
    <scope>NUCLEOTIDE SEQUENCE [LARGE SCALE GENOMIC DNA]</scope>
    <source>
        <strain evidence="1 2">JC280</strain>
    </source>
</reference>
<evidence type="ECO:0000313" key="1">
    <source>
        <dbReference type="EMBL" id="ODA36616.1"/>
    </source>
</evidence>
<keyword evidence="2" id="KW-1185">Reference proteome</keyword>
<evidence type="ECO:0000313" key="2">
    <source>
        <dbReference type="Proteomes" id="UP000094828"/>
    </source>
</evidence>
<dbReference type="RefSeq" id="WP_068845420.1">
    <property type="nucleotide sequence ID" value="NZ_LYDR01000010.1"/>
</dbReference>
<gene>
    <name evidence="1" type="ORF">A6X21_15905</name>
</gene>
<dbReference type="EMBL" id="LYDR01000010">
    <property type="protein sequence ID" value="ODA36616.1"/>
    <property type="molecule type" value="Genomic_DNA"/>
</dbReference>